<feature type="transmembrane region" description="Helical" evidence="2">
    <location>
        <begin position="43"/>
        <end position="64"/>
    </location>
</feature>
<keyword evidence="4" id="KW-1185">Reference proteome</keyword>
<evidence type="ECO:0000256" key="1">
    <source>
        <dbReference type="SAM" id="MobiDB-lite"/>
    </source>
</evidence>
<evidence type="ECO:0000313" key="3">
    <source>
        <dbReference type="EMBL" id="KAK6206186.1"/>
    </source>
</evidence>
<keyword evidence="2" id="KW-0812">Transmembrane</keyword>
<dbReference type="EMBL" id="JASAOK010000056">
    <property type="protein sequence ID" value="KAK6206186.1"/>
    <property type="molecule type" value="Genomic_DNA"/>
</dbReference>
<accession>A0AAV9SSK0</accession>
<organism evidence="3 4">
    <name type="scientific">Colletotrichum tabaci</name>
    <dbReference type="NCBI Taxonomy" id="1209068"/>
    <lineage>
        <taxon>Eukaryota</taxon>
        <taxon>Fungi</taxon>
        <taxon>Dikarya</taxon>
        <taxon>Ascomycota</taxon>
        <taxon>Pezizomycotina</taxon>
        <taxon>Sordariomycetes</taxon>
        <taxon>Hypocreomycetidae</taxon>
        <taxon>Glomerellales</taxon>
        <taxon>Glomerellaceae</taxon>
        <taxon>Colletotrichum</taxon>
        <taxon>Colletotrichum destructivum species complex</taxon>
    </lineage>
</organism>
<protein>
    <recommendedName>
        <fullName evidence="5">Transmembrane protein</fullName>
    </recommendedName>
</protein>
<evidence type="ECO:0008006" key="5">
    <source>
        <dbReference type="Google" id="ProtNLM"/>
    </source>
</evidence>
<keyword evidence="2" id="KW-1133">Transmembrane helix</keyword>
<comment type="caution">
    <text evidence="3">The sequence shown here is derived from an EMBL/GenBank/DDBJ whole genome shotgun (WGS) entry which is preliminary data.</text>
</comment>
<feature type="region of interest" description="Disordered" evidence="1">
    <location>
        <begin position="1"/>
        <end position="20"/>
    </location>
</feature>
<dbReference type="Proteomes" id="UP001327957">
    <property type="component" value="Unassembled WGS sequence"/>
</dbReference>
<reference evidence="3 4" key="1">
    <citation type="submission" date="2023-04" db="EMBL/GenBank/DDBJ databases">
        <title>Colletotrichum tabacum stain YC1 causing leaf anthracnose on Nicotiana tabacum(L.) cv.</title>
        <authorList>
            <person name="Ji Z."/>
            <person name="Wang M."/>
            <person name="Zhang J."/>
            <person name="Wang N."/>
            <person name="Zhou Z."/>
        </authorList>
    </citation>
    <scope>NUCLEOTIDE SEQUENCE [LARGE SCALE GENOMIC DNA]</scope>
    <source>
        <strain evidence="3 4">YC1</strain>
    </source>
</reference>
<keyword evidence="2" id="KW-0472">Membrane</keyword>
<dbReference type="AlphaFoldDB" id="A0AAV9SSK0"/>
<proteinExistence type="predicted"/>
<name>A0AAV9SSK0_9PEZI</name>
<evidence type="ECO:0000256" key="2">
    <source>
        <dbReference type="SAM" id="Phobius"/>
    </source>
</evidence>
<gene>
    <name evidence="3" type="ORF">QIS74_13605</name>
</gene>
<evidence type="ECO:0000313" key="4">
    <source>
        <dbReference type="Proteomes" id="UP001327957"/>
    </source>
</evidence>
<sequence>MTLWRPLAKNKNPKGQARQVVGGEHGEERVAGGAYVQTVDDPVHWFSVIVFQLVPLMASAARWFK</sequence>